<gene>
    <name evidence="2" type="ORF">EYS42_07155</name>
</gene>
<dbReference type="PROSITE" id="PS51257">
    <property type="entry name" value="PROKAR_LIPOPROTEIN"/>
    <property type="match status" value="1"/>
</dbReference>
<name>A0A4Q9H171_9BURK</name>
<feature type="signal peptide" evidence="1">
    <location>
        <begin position="1"/>
        <end position="25"/>
    </location>
</feature>
<dbReference type="AlphaFoldDB" id="A0A4Q9H171"/>
<dbReference type="Proteomes" id="UP000292120">
    <property type="component" value="Unassembled WGS sequence"/>
</dbReference>
<keyword evidence="3" id="KW-1185">Reference proteome</keyword>
<evidence type="ECO:0000313" key="3">
    <source>
        <dbReference type="Proteomes" id="UP000292120"/>
    </source>
</evidence>
<proteinExistence type="predicted"/>
<accession>A0A4Q9H171</accession>
<evidence type="ECO:0000256" key="1">
    <source>
        <dbReference type="SAM" id="SignalP"/>
    </source>
</evidence>
<reference evidence="2 3" key="1">
    <citation type="submission" date="2019-02" db="EMBL/GenBank/DDBJ databases">
        <title>Aquabacterium sp. strain KMB7.</title>
        <authorList>
            <person name="Chen W.-M."/>
        </authorList>
    </citation>
    <scope>NUCLEOTIDE SEQUENCE [LARGE SCALE GENOMIC DNA]</scope>
    <source>
        <strain evidence="2 3">KMB7</strain>
    </source>
</reference>
<protein>
    <recommendedName>
        <fullName evidence="4">Lipoprotein</fullName>
    </recommendedName>
</protein>
<evidence type="ECO:0008006" key="4">
    <source>
        <dbReference type="Google" id="ProtNLM"/>
    </source>
</evidence>
<comment type="caution">
    <text evidence="2">The sequence shown here is derived from an EMBL/GenBank/DDBJ whole genome shotgun (WGS) entry which is preliminary data.</text>
</comment>
<dbReference type="EMBL" id="SIXI01000002">
    <property type="protein sequence ID" value="TBO32932.1"/>
    <property type="molecule type" value="Genomic_DNA"/>
</dbReference>
<keyword evidence="1" id="KW-0732">Signal</keyword>
<sequence length="203" mass="22617">MNTLRRQIFGLPVAVLFGATSGCRAMDVGADGPGMIIEYRNLINGRSISVKSATLPDGLGFSNPGSVSGGINSRFPKWQRVPAATMATSGDHRELPEWVDFEWSEPPYPEDPNMSLEAYRALPRQKQRLEIKRRIPPAVVEEAIASKRVAQPGKVADKTLWIYIFWTPDGIKMRWAMRDRATGGPFGEIVREGGDDLDRYNLK</sequence>
<dbReference type="OrthoDB" id="8787527at2"/>
<organism evidence="2 3">
    <name type="scientific">Aquabacterium lacunae</name>
    <dbReference type="NCBI Taxonomy" id="2528630"/>
    <lineage>
        <taxon>Bacteria</taxon>
        <taxon>Pseudomonadati</taxon>
        <taxon>Pseudomonadota</taxon>
        <taxon>Betaproteobacteria</taxon>
        <taxon>Burkholderiales</taxon>
        <taxon>Aquabacterium</taxon>
    </lineage>
</organism>
<dbReference type="RefSeq" id="WP_130967173.1">
    <property type="nucleotide sequence ID" value="NZ_SIXI01000002.1"/>
</dbReference>
<feature type="chain" id="PRO_5020994992" description="Lipoprotein" evidence="1">
    <location>
        <begin position="26"/>
        <end position="203"/>
    </location>
</feature>
<evidence type="ECO:0000313" key="2">
    <source>
        <dbReference type="EMBL" id="TBO32932.1"/>
    </source>
</evidence>